<evidence type="ECO:0000313" key="11">
    <source>
        <dbReference type="Proteomes" id="UP000029859"/>
    </source>
</evidence>
<evidence type="ECO:0000256" key="3">
    <source>
        <dbReference type="ARBA" id="ARBA00022801"/>
    </source>
</evidence>
<evidence type="ECO:0000256" key="4">
    <source>
        <dbReference type="ARBA" id="ARBA00048267"/>
    </source>
</evidence>
<evidence type="ECO:0000256" key="6">
    <source>
        <dbReference type="PROSITE-ProRule" id="PRU00050"/>
    </source>
</evidence>
<dbReference type="GO" id="GO:0050568">
    <property type="term" value="F:protein-glutamine glutaminase activity"/>
    <property type="evidence" value="ECO:0007669"/>
    <property type="project" value="UniProtKB-UniRule"/>
</dbReference>
<evidence type="ECO:0000259" key="9">
    <source>
        <dbReference type="PROSITE" id="PS50122"/>
    </source>
</evidence>
<comment type="subcellular location">
    <subcellularLocation>
        <location evidence="5">Cytoplasm</location>
    </subcellularLocation>
</comment>
<dbReference type="InterPro" id="IPR008248">
    <property type="entry name" value="CheB-like"/>
</dbReference>
<reference evidence="10 11" key="1">
    <citation type="submission" date="2014-09" db="EMBL/GenBank/DDBJ databases">
        <title>Draft genome sequence of an obligately methylotrophic methanogen, Methanococcoides methylutens, isolated from marine sediment.</title>
        <authorList>
            <person name="Guan Y."/>
            <person name="Ngugi D.K."/>
            <person name="Blom J."/>
            <person name="Ali S."/>
            <person name="Ferry J.G."/>
            <person name="Stingl U."/>
        </authorList>
    </citation>
    <scope>NUCLEOTIDE SEQUENCE [LARGE SCALE GENOMIC DNA]</scope>
    <source>
        <strain evidence="10 11">DSM 2657</strain>
    </source>
</reference>
<feature type="active site" evidence="5 6">
    <location>
        <position position="166"/>
    </location>
</feature>
<dbReference type="OrthoDB" id="2857at2157"/>
<keyword evidence="2 5" id="KW-0145">Chemotaxis</keyword>
<dbReference type="GO" id="GO:0005737">
    <property type="term" value="C:cytoplasm"/>
    <property type="evidence" value="ECO:0007669"/>
    <property type="project" value="UniProtKB-SubCell"/>
</dbReference>
<keyword evidence="1 5" id="KW-0963">Cytoplasm</keyword>
<dbReference type="Gene3D" id="3.40.50.2300">
    <property type="match status" value="1"/>
</dbReference>
<dbReference type="GO" id="GO:0008984">
    <property type="term" value="F:protein-glutamate methylesterase activity"/>
    <property type="evidence" value="ECO:0007669"/>
    <property type="project" value="UniProtKB-UniRule"/>
</dbReference>
<sequence length="352" mass="37969">MIKTLVVDDSALMRRAARDMLESAGDIEVIGIAKNGKEAVEKANKLKPEVIVMDVNMPVMDGLAAVEAIMDTTPIPIIMFSSLTKKGSREALEALRLGAIDFITKPSGLQEIAKSESELITKVRSIHNSNPNIIRLLNLKKFKGEVINGNWNCPEMQNMGVLIGSSTGGPSSLEQIIPRLPGNLPASVFVVQHMPEGNFCSQLAARLNTLSELEVKEAENNEKVKNGVAYIAPGGYHMQIRKALNVTRIKIIKGEPMHAVMPSVDVTVESFVNVYGKNSIATILTGMGVDGASGFKKIKESNGSTIACSEDTCVIFGMPKAAIEAGAIDVVKPIFEIPEEIIRMLEVKCNAN</sequence>
<evidence type="ECO:0000256" key="1">
    <source>
        <dbReference type="ARBA" id="ARBA00022490"/>
    </source>
</evidence>
<gene>
    <name evidence="5" type="primary">cheB</name>
    <name evidence="10" type="ORF">LI82_09550</name>
</gene>
<comment type="catalytic activity">
    <reaction evidence="4 5">
        <text>[protein]-L-glutamate 5-O-methyl ester + H2O = L-glutamyl-[protein] + methanol + H(+)</text>
        <dbReference type="Rhea" id="RHEA:23236"/>
        <dbReference type="Rhea" id="RHEA-COMP:10208"/>
        <dbReference type="Rhea" id="RHEA-COMP:10311"/>
        <dbReference type="ChEBI" id="CHEBI:15377"/>
        <dbReference type="ChEBI" id="CHEBI:15378"/>
        <dbReference type="ChEBI" id="CHEBI:17790"/>
        <dbReference type="ChEBI" id="CHEBI:29973"/>
        <dbReference type="ChEBI" id="CHEBI:82795"/>
        <dbReference type="EC" id="3.1.1.61"/>
    </reaction>
</comment>
<organism evidence="10 11">
    <name type="scientific">Methanococcoides methylutens</name>
    <dbReference type="NCBI Taxonomy" id="2226"/>
    <lineage>
        <taxon>Archaea</taxon>
        <taxon>Methanobacteriati</taxon>
        <taxon>Methanobacteriota</taxon>
        <taxon>Stenosarchaea group</taxon>
        <taxon>Methanomicrobia</taxon>
        <taxon>Methanosarcinales</taxon>
        <taxon>Methanosarcinaceae</taxon>
        <taxon>Methanococcoides</taxon>
    </lineage>
</organism>
<feature type="domain" description="CheB-type methylesterase" evidence="9">
    <location>
        <begin position="154"/>
        <end position="348"/>
    </location>
</feature>
<dbReference type="Pfam" id="PF01339">
    <property type="entry name" value="CheB_methylest"/>
    <property type="match status" value="1"/>
</dbReference>
<dbReference type="GO" id="GO:0006935">
    <property type="term" value="P:chemotaxis"/>
    <property type="evidence" value="ECO:0007669"/>
    <property type="project" value="UniProtKB-UniRule"/>
</dbReference>
<evidence type="ECO:0000259" key="8">
    <source>
        <dbReference type="PROSITE" id="PS50110"/>
    </source>
</evidence>
<feature type="active site" evidence="5 6">
    <location>
        <position position="193"/>
    </location>
</feature>
<dbReference type="NCBIfam" id="NF001965">
    <property type="entry name" value="PRK00742.1"/>
    <property type="match status" value="1"/>
</dbReference>
<dbReference type="PROSITE" id="PS50122">
    <property type="entry name" value="CHEB"/>
    <property type="match status" value="1"/>
</dbReference>
<dbReference type="EC" id="3.5.1.44" evidence="5"/>
<comment type="similarity">
    <text evidence="5">Belongs to the CheB family.</text>
</comment>
<dbReference type="SMART" id="SM00448">
    <property type="entry name" value="REC"/>
    <property type="match status" value="1"/>
</dbReference>
<dbReference type="InterPro" id="IPR011006">
    <property type="entry name" value="CheY-like_superfamily"/>
</dbReference>
<feature type="modified residue" description="4-aspartylphosphate" evidence="5 7">
    <location>
        <position position="54"/>
    </location>
</feature>
<accession>A0A099SZ61</accession>
<dbReference type="EC" id="3.1.1.61" evidence="5"/>
<dbReference type="InterPro" id="IPR035909">
    <property type="entry name" value="CheB_C"/>
</dbReference>
<dbReference type="PROSITE" id="PS50110">
    <property type="entry name" value="RESPONSE_REGULATORY"/>
    <property type="match status" value="1"/>
</dbReference>
<comment type="catalytic activity">
    <reaction evidence="5">
        <text>L-glutaminyl-[protein] + H2O = L-glutamyl-[protein] + NH4(+)</text>
        <dbReference type="Rhea" id="RHEA:16441"/>
        <dbReference type="Rhea" id="RHEA-COMP:10207"/>
        <dbReference type="Rhea" id="RHEA-COMP:10208"/>
        <dbReference type="ChEBI" id="CHEBI:15377"/>
        <dbReference type="ChEBI" id="CHEBI:28938"/>
        <dbReference type="ChEBI" id="CHEBI:29973"/>
        <dbReference type="ChEBI" id="CHEBI:30011"/>
        <dbReference type="EC" id="3.5.1.44"/>
    </reaction>
</comment>
<dbReference type="InterPro" id="IPR001789">
    <property type="entry name" value="Sig_transdc_resp-reg_receiver"/>
</dbReference>
<keyword evidence="5 7" id="KW-0597">Phosphoprotein</keyword>
<dbReference type="HAMAP" id="MF_00099">
    <property type="entry name" value="CheB_chemtxs"/>
    <property type="match status" value="1"/>
</dbReference>
<proteinExistence type="inferred from homology"/>
<dbReference type="GO" id="GO:0000156">
    <property type="term" value="F:phosphorelay response regulator activity"/>
    <property type="evidence" value="ECO:0007669"/>
    <property type="project" value="InterPro"/>
</dbReference>
<comment type="domain">
    <text evidence="5">Contains a C-terminal catalytic domain, and an N-terminal region which modulates catalytic activity.</text>
</comment>
<evidence type="ECO:0000313" key="10">
    <source>
        <dbReference type="EMBL" id="KGK97984.1"/>
    </source>
</evidence>
<dbReference type="PANTHER" id="PTHR42872:SF6">
    <property type="entry name" value="PROTEIN-GLUTAMATE METHYLESTERASE_PROTEIN-GLUTAMINE GLUTAMINASE"/>
    <property type="match status" value="1"/>
</dbReference>
<name>A0A099SZ61_METMT</name>
<dbReference type="CDD" id="cd17541">
    <property type="entry name" value="REC_CheB-like"/>
    <property type="match status" value="1"/>
</dbReference>
<evidence type="ECO:0000256" key="5">
    <source>
        <dbReference type="HAMAP-Rule" id="MF_00099"/>
    </source>
</evidence>
<dbReference type="PIRSF" id="PIRSF000876">
    <property type="entry name" value="RR_chemtxs_CheB"/>
    <property type="match status" value="1"/>
</dbReference>
<dbReference type="RefSeq" id="WP_048195181.1">
    <property type="nucleotide sequence ID" value="NZ_CAAGSM010000001.1"/>
</dbReference>
<dbReference type="Pfam" id="PF00072">
    <property type="entry name" value="Response_reg"/>
    <property type="match status" value="1"/>
</dbReference>
<evidence type="ECO:0000256" key="2">
    <source>
        <dbReference type="ARBA" id="ARBA00022500"/>
    </source>
</evidence>
<dbReference type="AlphaFoldDB" id="A0A099SZ61"/>
<dbReference type="CDD" id="cd16432">
    <property type="entry name" value="CheB_Rec"/>
    <property type="match status" value="1"/>
</dbReference>
<dbReference type="SUPFAM" id="SSF52172">
    <property type="entry name" value="CheY-like"/>
    <property type="match status" value="1"/>
</dbReference>
<evidence type="ECO:0000256" key="7">
    <source>
        <dbReference type="PROSITE-ProRule" id="PRU00169"/>
    </source>
</evidence>
<feature type="domain" description="Response regulatory" evidence="8">
    <location>
        <begin position="3"/>
        <end position="120"/>
    </location>
</feature>
<dbReference type="SUPFAM" id="SSF52738">
    <property type="entry name" value="Methylesterase CheB, C-terminal domain"/>
    <property type="match status" value="1"/>
</dbReference>
<dbReference type="PANTHER" id="PTHR42872">
    <property type="entry name" value="PROTEIN-GLUTAMATE METHYLESTERASE/PROTEIN-GLUTAMINE GLUTAMINASE"/>
    <property type="match status" value="1"/>
</dbReference>
<feature type="active site" evidence="5 6">
    <location>
        <position position="290"/>
    </location>
</feature>
<keyword evidence="11" id="KW-1185">Reference proteome</keyword>
<protein>
    <recommendedName>
        <fullName evidence="5">Protein-glutamate methylesterase/protein-glutamine glutaminase</fullName>
        <ecNumber evidence="5">3.1.1.61</ecNumber>
        <ecNumber evidence="5">3.5.1.44</ecNumber>
    </recommendedName>
</protein>
<dbReference type="Gene3D" id="3.40.50.180">
    <property type="entry name" value="Methylesterase CheB, C-terminal domain"/>
    <property type="match status" value="1"/>
</dbReference>
<keyword evidence="3 5" id="KW-0378">Hydrolase</keyword>
<comment type="function">
    <text evidence="5">Involved in chemotaxis. Part of a chemotaxis signal transduction system that modulates chemotaxis in response to various stimuli. Catalyzes the demethylation of specific methylglutamate residues introduced into the chemoreceptors (methyl-accepting chemotaxis proteins or MCP) by CheR. Also mediates the irreversible deamidation of specific glutamine residues to glutamic acid.</text>
</comment>
<comment type="PTM">
    <text evidence="5">Phosphorylated by CheA. Phosphorylation of the N-terminal regulatory domain activates the methylesterase activity.</text>
</comment>
<comment type="caution">
    <text evidence="10">The sequence shown here is derived from an EMBL/GenBank/DDBJ whole genome shotgun (WGS) entry which is preliminary data.</text>
</comment>
<dbReference type="Proteomes" id="UP000029859">
    <property type="component" value="Unassembled WGS sequence"/>
</dbReference>
<dbReference type="EMBL" id="JRHO01000014">
    <property type="protein sequence ID" value="KGK97984.1"/>
    <property type="molecule type" value="Genomic_DNA"/>
</dbReference>
<dbReference type="InterPro" id="IPR000673">
    <property type="entry name" value="Sig_transdc_resp-reg_Me-estase"/>
</dbReference>